<organism evidence="2 3">
    <name type="scientific">Cylicostephanus goldi</name>
    <name type="common">Nematode worm</name>
    <dbReference type="NCBI Taxonomy" id="71465"/>
    <lineage>
        <taxon>Eukaryota</taxon>
        <taxon>Metazoa</taxon>
        <taxon>Ecdysozoa</taxon>
        <taxon>Nematoda</taxon>
        <taxon>Chromadorea</taxon>
        <taxon>Rhabditida</taxon>
        <taxon>Rhabditina</taxon>
        <taxon>Rhabditomorpha</taxon>
        <taxon>Strongyloidea</taxon>
        <taxon>Strongylidae</taxon>
        <taxon>Cylicostephanus</taxon>
    </lineage>
</organism>
<sequence>MYDRDHILYQLAYFSPSALMNYDIEEEENRRRVSEFFNYPVGKIEDEFQQLSDQLGRHLPAELRAELTKASAKMQYFLPVLRKHMRSQTAYITNRPNLMSLLAKIVSIPISTADVERGFSIYSVIREPRRSRTIMKNMNNYLRIAISGPDKLSPYEFLDYPTKWRSEHHLRADFRGATRGPGKKSLQRIREEKEYKNIFDSDRFYTQFYFSLSGEELLDDEVPESQDSDSDEIMHEEL</sequence>
<dbReference type="OrthoDB" id="10059291at2759"/>
<evidence type="ECO:0000313" key="2">
    <source>
        <dbReference type="EMBL" id="VDK84812.1"/>
    </source>
</evidence>
<protein>
    <recommendedName>
        <fullName evidence="4">HAT C-terminal dimerisation domain-containing protein</fullName>
    </recommendedName>
</protein>
<feature type="region of interest" description="Disordered" evidence="1">
    <location>
        <begin position="218"/>
        <end position="238"/>
    </location>
</feature>
<evidence type="ECO:0008006" key="4">
    <source>
        <dbReference type="Google" id="ProtNLM"/>
    </source>
</evidence>
<dbReference type="Proteomes" id="UP000271889">
    <property type="component" value="Unassembled WGS sequence"/>
</dbReference>
<feature type="compositionally biased region" description="Acidic residues" evidence="1">
    <location>
        <begin position="218"/>
        <end position="231"/>
    </location>
</feature>
<reference evidence="2 3" key="1">
    <citation type="submission" date="2018-11" db="EMBL/GenBank/DDBJ databases">
        <authorList>
            <consortium name="Pathogen Informatics"/>
        </authorList>
    </citation>
    <scope>NUCLEOTIDE SEQUENCE [LARGE SCALE GENOMIC DNA]</scope>
</reference>
<evidence type="ECO:0000256" key="1">
    <source>
        <dbReference type="SAM" id="MobiDB-lite"/>
    </source>
</evidence>
<keyword evidence="3" id="KW-1185">Reference proteome</keyword>
<accession>A0A3P6T9L9</accession>
<evidence type="ECO:0000313" key="3">
    <source>
        <dbReference type="Proteomes" id="UP000271889"/>
    </source>
</evidence>
<proteinExistence type="predicted"/>
<dbReference type="EMBL" id="UYRV01030492">
    <property type="protein sequence ID" value="VDK84812.1"/>
    <property type="molecule type" value="Genomic_DNA"/>
</dbReference>
<gene>
    <name evidence="2" type="ORF">CGOC_LOCUS8355</name>
</gene>
<dbReference type="AlphaFoldDB" id="A0A3P6T9L9"/>
<name>A0A3P6T9L9_CYLGO</name>